<protein>
    <submittedName>
        <fullName evidence="1">Uncharacterized protein</fullName>
    </submittedName>
</protein>
<name>A0A0B6ZNC3_9EUPU</name>
<reference evidence="1" key="1">
    <citation type="submission" date="2014-12" db="EMBL/GenBank/DDBJ databases">
        <title>Insight into the proteome of Arion vulgaris.</title>
        <authorList>
            <person name="Aradska J."/>
            <person name="Bulat T."/>
            <person name="Smidak R."/>
            <person name="Sarate P."/>
            <person name="Gangsoo J."/>
            <person name="Sialana F."/>
            <person name="Bilban M."/>
            <person name="Lubec G."/>
        </authorList>
    </citation>
    <scope>NUCLEOTIDE SEQUENCE</scope>
    <source>
        <tissue evidence="1">Skin</tissue>
    </source>
</reference>
<dbReference type="EMBL" id="HACG01022360">
    <property type="protein sequence ID" value="CEK69225.1"/>
    <property type="molecule type" value="Transcribed_RNA"/>
</dbReference>
<evidence type="ECO:0000313" key="1">
    <source>
        <dbReference type="EMBL" id="CEK69225.1"/>
    </source>
</evidence>
<dbReference type="AlphaFoldDB" id="A0A0B6ZNC3"/>
<feature type="non-terminal residue" evidence="1">
    <location>
        <position position="1"/>
    </location>
</feature>
<proteinExistence type="predicted"/>
<organism evidence="1">
    <name type="scientific">Arion vulgaris</name>
    <dbReference type="NCBI Taxonomy" id="1028688"/>
    <lineage>
        <taxon>Eukaryota</taxon>
        <taxon>Metazoa</taxon>
        <taxon>Spiralia</taxon>
        <taxon>Lophotrochozoa</taxon>
        <taxon>Mollusca</taxon>
        <taxon>Gastropoda</taxon>
        <taxon>Heterobranchia</taxon>
        <taxon>Euthyneura</taxon>
        <taxon>Panpulmonata</taxon>
        <taxon>Eupulmonata</taxon>
        <taxon>Stylommatophora</taxon>
        <taxon>Helicina</taxon>
        <taxon>Arionoidea</taxon>
        <taxon>Arionidae</taxon>
        <taxon>Arion</taxon>
    </lineage>
</organism>
<feature type="non-terminal residue" evidence="1">
    <location>
        <position position="71"/>
    </location>
</feature>
<sequence length="71" mass="8345">VPEKHWEVMMVCVILDQILHDVPTVKEKCGSTTKCITQYTSYYTFYIKLPLKKTQPNKYFDSKNTSQNIQV</sequence>
<gene>
    <name evidence="1" type="primary">ORF69425</name>
</gene>
<accession>A0A0B6ZNC3</accession>